<dbReference type="EMBL" id="JARJCW010000069">
    <property type="protein sequence ID" value="KAJ7199168.1"/>
    <property type="molecule type" value="Genomic_DNA"/>
</dbReference>
<accession>A0AAD6YAE5</accession>
<dbReference type="GO" id="GO:0005634">
    <property type="term" value="C:nucleus"/>
    <property type="evidence" value="ECO:0007669"/>
    <property type="project" value="UniProtKB-SubCell"/>
</dbReference>
<feature type="non-terminal residue" evidence="4">
    <location>
        <position position="75"/>
    </location>
</feature>
<dbReference type="GO" id="GO:0000981">
    <property type="term" value="F:DNA-binding transcription factor activity, RNA polymerase II-specific"/>
    <property type="evidence" value="ECO:0007669"/>
    <property type="project" value="InterPro"/>
</dbReference>
<evidence type="ECO:0000313" key="5">
    <source>
        <dbReference type="Proteomes" id="UP001219525"/>
    </source>
</evidence>
<evidence type="ECO:0000259" key="3">
    <source>
        <dbReference type="PROSITE" id="PS50048"/>
    </source>
</evidence>
<dbReference type="SMART" id="SM00066">
    <property type="entry name" value="GAL4"/>
    <property type="match status" value="1"/>
</dbReference>
<name>A0AAD6YAE5_9AGAR</name>
<sequence length="75" mass="8594">RRRNRTIQSCMNCHATKRMCDRQRPCSRCSQLGLTGNCVYEVDESRKGSESKGTQDQGSRLMSRIAELESVIREV</sequence>
<dbReference type="PANTHER" id="PTHR31001">
    <property type="entry name" value="UNCHARACTERIZED TRANSCRIPTIONAL REGULATORY PROTEIN"/>
    <property type="match status" value="1"/>
</dbReference>
<gene>
    <name evidence="4" type="ORF">GGX14DRAFT_305293</name>
</gene>
<dbReference type="GO" id="GO:0008270">
    <property type="term" value="F:zinc ion binding"/>
    <property type="evidence" value="ECO:0007669"/>
    <property type="project" value="InterPro"/>
</dbReference>
<dbReference type="AlphaFoldDB" id="A0AAD6YAE5"/>
<comment type="subcellular location">
    <subcellularLocation>
        <location evidence="1">Nucleus</location>
    </subcellularLocation>
</comment>
<evidence type="ECO:0000313" key="4">
    <source>
        <dbReference type="EMBL" id="KAJ7199168.1"/>
    </source>
</evidence>
<dbReference type="InterPro" id="IPR001138">
    <property type="entry name" value="Zn2Cys6_DnaBD"/>
</dbReference>
<dbReference type="PROSITE" id="PS00463">
    <property type="entry name" value="ZN2_CY6_FUNGAL_1"/>
    <property type="match status" value="1"/>
</dbReference>
<comment type="caution">
    <text evidence="4">The sequence shown here is derived from an EMBL/GenBank/DDBJ whole genome shotgun (WGS) entry which is preliminary data.</text>
</comment>
<keyword evidence="5" id="KW-1185">Reference proteome</keyword>
<dbReference type="InterPro" id="IPR050613">
    <property type="entry name" value="Sec_Metabolite_Reg"/>
</dbReference>
<feature type="domain" description="Zn(2)-C6 fungal-type" evidence="3">
    <location>
        <begin position="9"/>
        <end position="40"/>
    </location>
</feature>
<dbReference type="PANTHER" id="PTHR31001:SF81">
    <property type="entry name" value="ZN(II)2CYS6 TRANSCRIPTION FACTOR"/>
    <property type="match status" value="1"/>
</dbReference>
<dbReference type="SUPFAM" id="SSF57701">
    <property type="entry name" value="Zn2/Cys6 DNA-binding domain"/>
    <property type="match status" value="1"/>
</dbReference>
<dbReference type="PROSITE" id="PS50048">
    <property type="entry name" value="ZN2_CY6_FUNGAL_2"/>
    <property type="match status" value="1"/>
</dbReference>
<dbReference type="Pfam" id="PF00172">
    <property type="entry name" value="Zn_clus"/>
    <property type="match status" value="1"/>
</dbReference>
<evidence type="ECO:0000256" key="2">
    <source>
        <dbReference type="ARBA" id="ARBA00023242"/>
    </source>
</evidence>
<keyword evidence="2" id="KW-0539">Nucleus</keyword>
<evidence type="ECO:0000256" key="1">
    <source>
        <dbReference type="ARBA" id="ARBA00004123"/>
    </source>
</evidence>
<organism evidence="4 5">
    <name type="scientific">Mycena pura</name>
    <dbReference type="NCBI Taxonomy" id="153505"/>
    <lineage>
        <taxon>Eukaryota</taxon>
        <taxon>Fungi</taxon>
        <taxon>Dikarya</taxon>
        <taxon>Basidiomycota</taxon>
        <taxon>Agaricomycotina</taxon>
        <taxon>Agaricomycetes</taxon>
        <taxon>Agaricomycetidae</taxon>
        <taxon>Agaricales</taxon>
        <taxon>Marasmiineae</taxon>
        <taxon>Mycenaceae</taxon>
        <taxon>Mycena</taxon>
    </lineage>
</organism>
<reference evidence="4" key="1">
    <citation type="submission" date="2023-03" db="EMBL/GenBank/DDBJ databases">
        <title>Massive genome expansion in bonnet fungi (Mycena s.s.) driven by repeated elements and novel gene families across ecological guilds.</title>
        <authorList>
            <consortium name="Lawrence Berkeley National Laboratory"/>
            <person name="Harder C.B."/>
            <person name="Miyauchi S."/>
            <person name="Viragh M."/>
            <person name="Kuo A."/>
            <person name="Thoen E."/>
            <person name="Andreopoulos B."/>
            <person name="Lu D."/>
            <person name="Skrede I."/>
            <person name="Drula E."/>
            <person name="Henrissat B."/>
            <person name="Morin E."/>
            <person name="Kohler A."/>
            <person name="Barry K."/>
            <person name="LaButti K."/>
            <person name="Morin E."/>
            <person name="Salamov A."/>
            <person name="Lipzen A."/>
            <person name="Mereny Z."/>
            <person name="Hegedus B."/>
            <person name="Baldrian P."/>
            <person name="Stursova M."/>
            <person name="Weitz H."/>
            <person name="Taylor A."/>
            <person name="Grigoriev I.V."/>
            <person name="Nagy L.G."/>
            <person name="Martin F."/>
            <person name="Kauserud H."/>
        </authorList>
    </citation>
    <scope>NUCLEOTIDE SEQUENCE</scope>
    <source>
        <strain evidence="4">9144</strain>
    </source>
</reference>
<protein>
    <recommendedName>
        <fullName evidence="3">Zn(2)-C6 fungal-type domain-containing protein</fullName>
    </recommendedName>
</protein>
<dbReference type="Proteomes" id="UP001219525">
    <property type="component" value="Unassembled WGS sequence"/>
</dbReference>
<dbReference type="Gene3D" id="4.10.240.10">
    <property type="entry name" value="Zn(2)-C6 fungal-type DNA-binding domain"/>
    <property type="match status" value="1"/>
</dbReference>
<proteinExistence type="predicted"/>
<dbReference type="InterPro" id="IPR036864">
    <property type="entry name" value="Zn2-C6_fun-type_DNA-bd_sf"/>
</dbReference>
<feature type="non-terminal residue" evidence="4">
    <location>
        <position position="1"/>
    </location>
</feature>